<dbReference type="Proteomes" id="UP000053424">
    <property type="component" value="Unassembled WGS sequence"/>
</dbReference>
<evidence type="ECO:0000313" key="8">
    <source>
        <dbReference type="EMBL" id="KIM44002.1"/>
    </source>
</evidence>
<dbReference type="InterPro" id="IPR001736">
    <property type="entry name" value="PLipase_D/transphosphatidylase"/>
</dbReference>
<feature type="domain" description="PLD phosphodiesterase" evidence="7">
    <location>
        <begin position="649"/>
        <end position="676"/>
    </location>
</feature>
<evidence type="ECO:0000256" key="2">
    <source>
        <dbReference type="ARBA" id="ARBA00022801"/>
    </source>
</evidence>
<dbReference type="InterPro" id="IPR016555">
    <property type="entry name" value="PLipase_D_euk"/>
</dbReference>
<keyword evidence="2 5" id="KW-0378">Hydrolase</keyword>
<name>A0A0C2YSJ1_HEBCY</name>
<dbReference type="PIRSF" id="PIRSF009376">
    <property type="entry name" value="Phospholipase_D_euk"/>
    <property type="match status" value="1"/>
</dbReference>
<evidence type="ECO:0000256" key="1">
    <source>
        <dbReference type="ARBA" id="ARBA00022737"/>
    </source>
</evidence>
<comment type="catalytic activity">
    <reaction evidence="5">
        <text>a 1,2-diacyl-sn-glycero-3-phosphocholine + H2O = a 1,2-diacyl-sn-glycero-3-phosphate + choline + H(+)</text>
        <dbReference type="Rhea" id="RHEA:14445"/>
        <dbReference type="ChEBI" id="CHEBI:15354"/>
        <dbReference type="ChEBI" id="CHEBI:15377"/>
        <dbReference type="ChEBI" id="CHEBI:15378"/>
        <dbReference type="ChEBI" id="CHEBI:57643"/>
        <dbReference type="ChEBI" id="CHEBI:58608"/>
        <dbReference type="EC" id="3.1.4.4"/>
    </reaction>
</comment>
<dbReference type="AlphaFoldDB" id="A0A0C2YSJ1"/>
<feature type="region of interest" description="Disordered" evidence="6">
    <location>
        <begin position="349"/>
        <end position="374"/>
    </location>
</feature>
<feature type="region of interest" description="Disordered" evidence="6">
    <location>
        <begin position="724"/>
        <end position="755"/>
    </location>
</feature>
<feature type="domain" description="PLD phosphodiesterase" evidence="7">
    <location>
        <begin position="193"/>
        <end position="220"/>
    </location>
</feature>
<dbReference type="PANTHER" id="PTHR18896:SF186">
    <property type="entry name" value="PHOSPHOLIPASE D"/>
    <property type="match status" value="1"/>
</dbReference>
<evidence type="ECO:0000256" key="6">
    <source>
        <dbReference type="SAM" id="MobiDB-lite"/>
    </source>
</evidence>
<evidence type="ECO:0000259" key="7">
    <source>
        <dbReference type="PROSITE" id="PS50035"/>
    </source>
</evidence>
<dbReference type="PROSITE" id="PS50035">
    <property type="entry name" value="PLD"/>
    <property type="match status" value="2"/>
</dbReference>
<accession>A0A0C2YSJ1</accession>
<evidence type="ECO:0000256" key="4">
    <source>
        <dbReference type="ARBA" id="ARBA00023098"/>
    </source>
</evidence>
<evidence type="ECO:0000313" key="9">
    <source>
        <dbReference type="Proteomes" id="UP000053424"/>
    </source>
</evidence>
<protein>
    <recommendedName>
        <fullName evidence="5">Phospholipase</fullName>
        <ecNumber evidence="5">3.1.4.4</ecNumber>
    </recommendedName>
</protein>
<keyword evidence="3 5" id="KW-0442">Lipid degradation</keyword>
<dbReference type="Pfam" id="PF00614">
    <property type="entry name" value="PLDc"/>
    <property type="match status" value="2"/>
</dbReference>
<keyword evidence="9" id="KW-1185">Reference proteome</keyword>
<organism evidence="8 9">
    <name type="scientific">Hebeloma cylindrosporum</name>
    <dbReference type="NCBI Taxonomy" id="76867"/>
    <lineage>
        <taxon>Eukaryota</taxon>
        <taxon>Fungi</taxon>
        <taxon>Dikarya</taxon>
        <taxon>Basidiomycota</taxon>
        <taxon>Agaricomycotina</taxon>
        <taxon>Agaricomycetes</taxon>
        <taxon>Agaricomycetidae</taxon>
        <taxon>Agaricales</taxon>
        <taxon>Agaricineae</taxon>
        <taxon>Hymenogastraceae</taxon>
        <taxon>Hebeloma</taxon>
    </lineage>
</organism>
<evidence type="ECO:0000256" key="3">
    <source>
        <dbReference type="ARBA" id="ARBA00022963"/>
    </source>
</evidence>
<dbReference type="CDD" id="cd09141">
    <property type="entry name" value="PLDc_vPLD1_2_yPLD_like_2"/>
    <property type="match status" value="1"/>
</dbReference>
<dbReference type="GO" id="GO:0006654">
    <property type="term" value="P:phosphatidic acid biosynthetic process"/>
    <property type="evidence" value="ECO:0007669"/>
    <property type="project" value="InterPro"/>
</dbReference>
<dbReference type="Gene3D" id="3.30.870.10">
    <property type="entry name" value="Endonuclease Chain A"/>
    <property type="match status" value="3"/>
</dbReference>
<keyword evidence="4" id="KW-0443">Lipid metabolism</keyword>
<comment type="similarity">
    <text evidence="5">Belongs to the phospholipase D family.</text>
</comment>
<dbReference type="HOGENOM" id="CLU_000690_2_2_1"/>
<sequence>MFFKKHFDAGLNAVKSSPVGQQSSNPMNLFTKVVGHARAEVIGLLNPNRRHDDPEEQAQDALRAEIRRGHRFESFAAERSGNTAKWHVDGHDYMWALSEMIDRAQEVIFITDWWLTPELYLRRPPAFFPEWRLDYLLKRKAEQGVKIHVIVYKEVTQTMNMSSKHTKAKLEALHPNITCMRHPDHIGAKDSVQFWSHHEKIVVVDNHYAAIGGLDLCFGRWDTHTHPLADVHPTDFSRTLFPGQDYNNARIMDFKDVYDYVSNALSIQDNARMPWHDVHMTFEGPAVLDISQHFVERWNEIKKRKYRDKENIAWLALPHEPEYAPNEAAARHPHLEQWKEIGHKYKQRWHGSSREEEEEEREEREERRRGFAHSRAKNTSRIQVLRSVSDWSHGVLTEHSIQDAYIQLIKEAEHYIYIENQFFITATKPGGSVVNQIGAALVERIARAGKEGKKFKVVVVIPEVPGFAGDIKAESAIKTIMAAQYRSINRGGSSIYEEVRKAGYEPMDYIRFYHLRSYDRINAPKGFIKQMEQNSGVKFHEAQVALSRQWVAGDSLTTQKEIVVVIPQEENLLPAGKPQGAATEKIPIPVDDEAARRVVERFEAGARNLRSDDNVSDTVSQHMLADRTSLFDEAWLGTEEEELNAYVSELLYIHSKLMIVDDRRVIIGSANINDRSQKGDGDSEIALVVEDDDMIDSTMDGEPYQVSRFAASLRRQLYKEHLGLIPPQPSQDREPEVTASMRPAPYPNRDDTRSREDHLVADPICDQVDIWWKETARKNREIFTELFRPLPTNLVRDWPAYDNYRPKTKTGHLVPDITLDRVKTRLNQVKGALVECPLDFLIDDKTLVTGPEWTVLNPTLPIYI</sequence>
<dbReference type="InterPro" id="IPR015679">
    <property type="entry name" value="PLipase_D_fam"/>
</dbReference>
<dbReference type="STRING" id="686832.A0A0C2YSJ1"/>
<proteinExistence type="inferred from homology"/>
<gene>
    <name evidence="8" type="ORF">M413DRAFT_443064</name>
</gene>
<dbReference type="EC" id="3.1.4.4" evidence="5"/>
<dbReference type="GO" id="GO:0004630">
    <property type="term" value="F:phospholipase D activity"/>
    <property type="evidence" value="ECO:0007669"/>
    <property type="project" value="UniProtKB-UniRule"/>
</dbReference>
<reference evidence="8 9" key="1">
    <citation type="submission" date="2014-04" db="EMBL/GenBank/DDBJ databases">
        <authorList>
            <consortium name="DOE Joint Genome Institute"/>
            <person name="Kuo A."/>
            <person name="Gay G."/>
            <person name="Dore J."/>
            <person name="Kohler A."/>
            <person name="Nagy L.G."/>
            <person name="Floudas D."/>
            <person name="Copeland A."/>
            <person name="Barry K.W."/>
            <person name="Cichocki N."/>
            <person name="Veneault-Fourrey C."/>
            <person name="LaButti K."/>
            <person name="Lindquist E.A."/>
            <person name="Lipzen A."/>
            <person name="Lundell T."/>
            <person name="Morin E."/>
            <person name="Murat C."/>
            <person name="Sun H."/>
            <person name="Tunlid A."/>
            <person name="Henrissat B."/>
            <person name="Grigoriev I.V."/>
            <person name="Hibbett D.S."/>
            <person name="Martin F."/>
            <person name="Nordberg H.P."/>
            <person name="Cantor M.N."/>
            <person name="Hua S.X."/>
        </authorList>
    </citation>
    <scope>NUCLEOTIDE SEQUENCE [LARGE SCALE GENOMIC DNA]</scope>
    <source>
        <strain evidence="9">h7</strain>
    </source>
</reference>
<dbReference type="PANTHER" id="PTHR18896">
    <property type="entry name" value="PHOSPHOLIPASE D"/>
    <property type="match status" value="1"/>
</dbReference>
<dbReference type="SUPFAM" id="SSF56024">
    <property type="entry name" value="Phospholipase D/nuclease"/>
    <property type="match status" value="2"/>
</dbReference>
<dbReference type="GO" id="GO:0035556">
    <property type="term" value="P:intracellular signal transduction"/>
    <property type="evidence" value="ECO:0007669"/>
    <property type="project" value="InterPro"/>
</dbReference>
<dbReference type="GO" id="GO:0009395">
    <property type="term" value="P:phospholipid catabolic process"/>
    <property type="evidence" value="ECO:0007669"/>
    <property type="project" value="TreeGrafter"/>
</dbReference>
<dbReference type="CDD" id="cd09138">
    <property type="entry name" value="PLDc_vPLD1_2_yPLD_like_1"/>
    <property type="match status" value="1"/>
</dbReference>
<reference evidence="9" key="2">
    <citation type="submission" date="2015-01" db="EMBL/GenBank/DDBJ databases">
        <title>Evolutionary Origins and Diversification of the Mycorrhizal Mutualists.</title>
        <authorList>
            <consortium name="DOE Joint Genome Institute"/>
            <consortium name="Mycorrhizal Genomics Consortium"/>
            <person name="Kohler A."/>
            <person name="Kuo A."/>
            <person name="Nagy L.G."/>
            <person name="Floudas D."/>
            <person name="Copeland A."/>
            <person name="Barry K.W."/>
            <person name="Cichocki N."/>
            <person name="Veneault-Fourrey C."/>
            <person name="LaButti K."/>
            <person name="Lindquist E.A."/>
            <person name="Lipzen A."/>
            <person name="Lundell T."/>
            <person name="Morin E."/>
            <person name="Murat C."/>
            <person name="Riley R."/>
            <person name="Ohm R."/>
            <person name="Sun H."/>
            <person name="Tunlid A."/>
            <person name="Henrissat B."/>
            <person name="Grigoriev I.V."/>
            <person name="Hibbett D.S."/>
            <person name="Martin F."/>
        </authorList>
    </citation>
    <scope>NUCLEOTIDE SEQUENCE [LARGE SCALE GENOMIC DNA]</scope>
    <source>
        <strain evidence="9">h7</strain>
    </source>
</reference>
<dbReference type="SMART" id="SM00155">
    <property type="entry name" value="PLDc"/>
    <property type="match status" value="2"/>
</dbReference>
<dbReference type="EMBL" id="KN831774">
    <property type="protein sequence ID" value="KIM44002.1"/>
    <property type="molecule type" value="Genomic_DNA"/>
</dbReference>
<evidence type="ECO:0000256" key="5">
    <source>
        <dbReference type="PIRNR" id="PIRNR009376"/>
    </source>
</evidence>
<keyword evidence="1" id="KW-0677">Repeat</keyword>
<dbReference type="OrthoDB" id="14911at2759"/>